<keyword evidence="2" id="KW-1185">Reference proteome</keyword>
<accession>A0ABX8S4Z8</accession>
<sequence>MTALSSAAESGSGALMASTMCVTNQSGVLSSWSTLSQELDHPHGMPCG</sequence>
<proteinExistence type="predicted"/>
<evidence type="ECO:0000313" key="2">
    <source>
        <dbReference type="Proteomes" id="UP000887023"/>
    </source>
</evidence>
<dbReference type="EMBL" id="CP079105">
    <property type="protein sequence ID" value="QXQ12924.1"/>
    <property type="molecule type" value="Genomic_DNA"/>
</dbReference>
<evidence type="ECO:0000313" key="1">
    <source>
        <dbReference type="EMBL" id="QXQ12924.1"/>
    </source>
</evidence>
<name>A0ABX8S4Z8_9ACTN</name>
<dbReference type="Proteomes" id="UP000887023">
    <property type="component" value="Chromosome"/>
</dbReference>
<protein>
    <submittedName>
        <fullName evidence="1">Uncharacterized protein</fullName>
    </submittedName>
</protein>
<reference evidence="1" key="1">
    <citation type="submission" date="2021-07" db="EMBL/GenBank/DDBJ databases">
        <title>Candidatus Kaistella beijingensis sp. nov. isolated from a municipal wastewater treatment plant is involved in sludge foaming.</title>
        <authorList>
            <person name="Song Y."/>
            <person name="Liu S.-J."/>
        </authorList>
    </citation>
    <scope>NUCLEOTIDE SEQUENCE</scope>
    <source>
        <strain evidence="1">DSM 43998</strain>
    </source>
</reference>
<gene>
    <name evidence="1" type="ORF">KV203_13500</name>
</gene>
<organism evidence="1 2">
    <name type="scientific">Skermania pinensis</name>
    <dbReference type="NCBI Taxonomy" id="39122"/>
    <lineage>
        <taxon>Bacteria</taxon>
        <taxon>Bacillati</taxon>
        <taxon>Actinomycetota</taxon>
        <taxon>Actinomycetes</taxon>
        <taxon>Mycobacteriales</taxon>
        <taxon>Gordoniaceae</taxon>
        <taxon>Skermania</taxon>
    </lineage>
</organism>
<dbReference type="RefSeq" id="WP_157079805.1">
    <property type="nucleotide sequence ID" value="NZ_CBCRUZ010000002.1"/>
</dbReference>